<organism evidence="2 3">
    <name type="scientific">Flagellimonas nanhaiensis</name>
    <dbReference type="NCBI Taxonomy" id="2292706"/>
    <lineage>
        <taxon>Bacteria</taxon>
        <taxon>Pseudomonadati</taxon>
        <taxon>Bacteroidota</taxon>
        <taxon>Flavobacteriia</taxon>
        <taxon>Flavobacteriales</taxon>
        <taxon>Flavobacteriaceae</taxon>
        <taxon>Flagellimonas</taxon>
    </lineage>
</organism>
<dbReference type="Pfam" id="PF00027">
    <property type="entry name" value="cNMP_binding"/>
    <property type="match status" value="1"/>
</dbReference>
<evidence type="ECO:0000313" key="3">
    <source>
        <dbReference type="Proteomes" id="UP000261828"/>
    </source>
</evidence>
<dbReference type="EMBL" id="QTJX01000001">
    <property type="protein sequence ID" value="RDY61041.1"/>
    <property type="molecule type" value="Genomic_DNA"/>
</dbReference>
<dbReference type="AlphaFoldDB" id="A0A371JTB2"/>
<protein>
    <submittedName>
        <fullName evidence="2">Crp/Fnr family transcriptional regulator</fullName>
    </submittedName>
</protein>
<dbReference type="Gene3D" id="2.60.120.10">
    <property type="entry name" value="Jelly Rolls"/>
    <property type="match status" value="1"/>
</dbReference>
<dbReference type="SUPFAM" id="SSF51206">
    <property type="entry name" value="cAMP-binding domain-like"/>
    <property type="match status" value="1"/>
</dbReference>
<feature type="domain" description="Cyclic nucleotide-binding" evidence="1">
    <location>
        <begin position="41"/>
        <end position="129"/>
    </location>
</feature>
<comment type="caution">
    <text evidence="2">The sequence shown here is derived from an EMBL/GenBank/DDBJ whole genome shotgun (WGS) entry which is preliminary data.</text>
</comment>
<name>A0A371JTB2_9FLAO</name>
<proteinExistence type="predicted"/>
<evidence type="ECO:0000259" key="1">
    <source>
        <dbReference type="Pfam" id="PF00027"/>
    </source>
</evidence>
<gene>
    <name evidence="2" type="ORF">DX873_02380</name>
</gene>
<reference evidence="2 3" key="1">
    <citation type="submission" date="2018-08" db="EMBL/GenBank/DDBJ databases">
        <title>Muricauda nanhaiensis sp. nov., isolated from seawater of the South China Sea.</title>
        <authorList>
            <person name="Dang Y."/>
        </authorList>
    </citation>
    <scope>NUCLEOTIDE SEQUENCE [LARGE SCALE GENOMIC DNA]</scope>
    <source>
        <strain evidence="2 3">SM1704</strain>
    </source>
</reference>
<accession>A0A371JTB2</accession>
<dbReference type="CDD" id="cd00038">
    <property type="entry name" value="CAP_ED"/>
    <property type="match status" value="1"/>
</dbReference>
<dbReference type="InterPro" id="IPR014710">
    <property type="entry name" value="RmlC-like_jellyroll"/>
</dbReference>
<dbReference type="InterPro" id="IPR018490">
    <property type="entry name" value="cNMP-bd_dom_sf"/>
</dbReference>
<dbReference type="Proteomes" id="UP000261828">
    <property type="component" value="Unassembled WGS sequence"/>
</dbReference>
<evidence type="ECO:0000313" key="2">
    <source>
        <dbReference type="EMBL" id="RDY61041.1"/>
    </source>
</evidence>
<sequence>MQFLEVDLLTLSMETLRDELLTRANFSDEEVSGIISKFKTVSLDKKESFLSAGKVSDSIAYVEKGSLIYSQTSPEGDDIAIDFAFEGDFVTYLNSFLSDTASDIDITTNEPSILKTLSKTELYDLYQKYPKMERTGRLLLEEGLAKIAKGRTIFQTMDNQDRYLFLMKHSPHILQRIPQYHVATYLGIKPESLSRIRRNLST</sequence>
<keyword evidence="3" id="KW-1185">Reference proteome</keyword>
<dbReference type="InterPro" id="IPR000595">
    <property type="entry name" value="cNMP-bd_dom"/>
</dbReference>